<dbReference type="InterPro" id="IPR011333">
    <property type="entry name" value="SKP1/BTB/POZ_sf"/>
</dbReference>
<evidence type="ECO:0000313" key="4">
    <source>
        <dbReference type="EMBL" id="CAL1548633.1"/>
    </source>
</evidence>
<evidence type="ECO:0000313" key="5">
    <source>
        <dbReference type="Proteomes" id="UP001497497"/>
    </source>
</evidence>
<dbReference type="Pfam" id="PF07707">
    <property type="entry name" value="BACK"/>
    <property type="match status" value="1"/>
</dbReference>
<dbReference type="CDD" id="cd18186">
    <property type="entry name" value="BTB_POZ_ZBTB_KLHL-like"/>
    <property type="match status" value="1"/>
</dbReference>
<dbReference type="Proteomes" id="UP001497497">
    <property type="component" value="Unassembled WGS sequence"/>
</dbReference>
<keyword evidence="1" id="KW-0880">Kelch repeat</keyword>
<dbReference type="Gene3D" id="1.25.40.420">
    <property type="match status" value="1"/>
</dbReference>
<dbReference type="SUPFAM" id="SSF54695">
    <property type="entry name" value="POZ domain"/>
    <property type="match status" value="1"/>
</dbReference>
<evidence type="ECO:0000256" key="1">
    <source>
        <dbReference type="ARBA" id="ARBA00022441"/>
    </source>
</evidence>
<keyword evidence="5" id="KW-1185">Reference proteome</keyword>
<feature type="non-terminal residue" evidence="4">
    <location>
        <position position="188"/>
    </location>
</feature>
<evidence type="ECO:0000259" key="3">
    <source>
        <dbReference type="PROSITE" id="PS50097"/>
    </source>
</evidence>
<dbReference type="PROSITE" id="PS50097">
    <property type="entry name" value="BTB"/>
    <property type="match status" value="1"/>
</dbReference>
<feature type="non-terminal residue" evidence="4">
    <location>
        <position position="1"/>
    </location>
</feature>
<name>A0AAV2IRE3_LYMST</name>
<gene>
    <name evidence="4" type="ORF">GSLYS_00021950001</name>
</gene>
<protein>
    <recommendedName>
        <fullName evidence="3">BTB domain-containing protein</fullName>
    </recommendedName>
</protein>
<accession>A0AAV2IRE3</accession>
<dbReference type="Gene3D" id="3.30.710.10">
    <property type="entry name" value="Potassium Channel Kv1.1, Chain A"/>
    <property type="match status" value="1"/>
</dbReference>
<dbReference type="InterPro" id="IPR011705">
    <property type="entry name" value="BACK"/>
</dbReference>
<evidence type="ECO:0000256" key="2">
    <source>
        <dbReference type="ARBA" id="ARBA00022737"/>
    </source>
</evidence>
<dbReference type="SMART" id="SM00875">
    <property type="entry name" value="BACK"/>
    <property type="match status" value="1"/>
</dbReference>
<proteinExistence type="predicted"/>
<comment type="caution">
    <text evidence="4">The sequence shown here is derived from an EMBL/GenBank/DDBJ whole genome shotgun (WGS) entry which is preliminary data.</text>
</comment>
<dbReference type="Pfam" id="PF00651">
    <property type="entry name" value="BTB"/>
    <property type="match status" value="1"/>
</dbReference>
<keyword evidence="2" id="KW-0677">Repeat</keyword>
<reference evidence="4 5" key="1">
    <citation type="submission" date="2024-04" db="EMBL/GenBank/DDBJ databases">
        <authorList>
            <consortium name="Genoscope - CEA"/>
            <person name="William W."/>
        </authorList>
    </citation>
    <scope>NUCLEOTIDE SEQUENCE [LARGE SCALE GENOMIC DNA]</scope>
</reference>
<dbReference type="PANTHER" id="PTHR24412">
    <property type="entry name" value="KELCH PROTEIN"/>
    <property type="match status" value="1"/>
</dbReference>
<dbReference type="AlphaFoldDB" id="A0AAV2IRE3"/>
<feature type="domain" description="BTB" evidence="3">
    <location>
        <begin position="1"/>
        <end position="66"/>
    </location>
</feature>
<dbReference type="SMART" id="SM00225">
    <property type="entry name" value="BTB"/>
    <property type="match status" value="1"/>
</dbReference>
<dbReference type="InterPro" id="IPR000210">
    <property type="entry name" value="BTB/POZ_dom"/>
</dbReference>
<organism evidence="4 5">
    <name type="scientific">Lymnaea stagnalis</name>
    <name type="common">Great pond snail</name>
    <name type="synonym">Helix stagnalis</name>
    <dbReference type="NCBI Taxonomy" id="6523"/>
    <lineage>
        <taxon>Eukaryota</taxon>
        <taxon>Metazoa</taxon>
        <taxon>Spiralia</taxon>
        <taxon>Lophotrochozoa</taxon>
        <taxon>Mollusca</taxon>
        <taxon>Gastropoda</taxon>
        <taxon>Heterobranchia</taxon>
        <taxon>Euthyneura</taxon>
        <taxon>Panpulmonata</taxon>
        <taxon>Hygrophila</taxon>
        <taxon>Lymnaeoidea</taxon>
        <taxon>Lymnaeidae</taxon>
        <taxon>Lymnaea</taxon>
    </lineage>
</organism>
<dbReference type="EMBL" id="CAXITT010001499">
    <property type="protein sequence ID" value="CAL1548633.1"/>
    <property type="molecule type" value="Genomic_DNA"/>
</dbReference>
<sequence>DFVIEIENTEIKCHRFILASCSGFFSGLFRSMNEVTNGRASLQGISCETFKLILETLYTGHDVITEDNAIAIWHASNQLQIDFMIALSEKMIVKMLLLDNFEEVYRNAKLINSSQVLEAIRKFMLENFVQIRKMNTLLELSYDELLSLVSDHKLVVESEDQVLETIMEWIEYPDIGILEVKENQNNLR</sequence>
<dbReference type="PANTHER" id="PTHR24412:SF489">
    <property type="entry name" value="RING FINGER DOMAIN AND KELCH REPEAT-CONTAINING PROTEIN DDB_G0271372"/>
    <property type="match status" value="1"/>
</dbReference>